<dbReference type="Proteomes" id="UP001415857">
    <property type="component" value="Unassembled WGS sequence"/>
</dbReference>
<proteinExistence type="predicted"/>
<dbReference type="EMBL" id="JBBPBK010000002">
    <property type="protein sequence ID" value="KAK9289597.1"/>
    <property type="molecule type" value="Genomic_DNA"/>
</dbReference>
<comment type="caution">
    <text evidence="2">The sequence shown here is derived from an EMBL/GenBank/DDBJ whole genome shotgun (WGS) entry which is preliminary data.</text>
</comment>
<name>A0AAP0X4Y2_LIQFO</name>
<feature type="compositionally biased region" description="Acidic residues" evidence="1">
    <location>
        <begin position="1"/>
        <end position="11"/>
    </location>
</feature>
<evidence type="ECO:0000313" key="3">
    <source>
        <dbReference type="EMBL" id="KAK9290860.1"/>
    </source>
</evidence>
<evidence type="ECO:0000256" key="1">
    <source>
        <dbReference type="SAM" id="MobiDB-lite"/>
    </source>
</evidence>
<organism evidence="2 4">
    <name type="scientific">Liquidambar formosana</name>
    <name type="common">Formosan gum</name>
    <dbReference type="NCBI Taxonomy" id="63359"/>
    <lineage>
        <taxon>Eukaryota</taxon>
        <taxon>Viridiplantae</taxon>
        <taxon>Streptophyta</taxon>
        <taxon>Embryophyta</taxon>
        <taxon>Tracheophyta</taxon>
        <taxon>Spermatophyta</taxon>
        <taxon>Magnoliopsida</taxon>
        <taxon>eudicotyledons</taxon>
        <taxon>Gunneridae</taxon>
        <taxon>Pentapetalae</taxon>
        <taxon>Saxifragales</taxon>
        <taxon>Altingiaceae</taxon>
        <taxon>Liquidambar</taxon>
    </lineage>
</organism>
<evidence type="ECO:0000313" key="4">
    <source>
        <dbReference type="Proteomes" id="UP001415857"/>
    </source>
</evidence>
<dbReference type="EMBL" id="JBBPBK010000002">
    <property type="protein sequence ID" value="KAK9290860.1"/>
    <property type="molecule type" value="Genomic_DNA"/>
</dbReference>
<feature type="region of interest" description="Disordered" evidence="1">
    <location>
        <begin position="1"/>
        <end position="28"/>
    </location>
</feature>
<evidence type="ECO:0000313" key="2">
    <source>
        <dbReference type="EMBL" id="KAK9289597.1"/>
    </source>
</evidence>
<reference evidence="2" key="2">
    <citation type="submission" date="2024-04" db="EMBL/GenBank/DDBJ databases">
        <authorList>
            <person name="Xu W."/>
            <person name="Ren C."/>
        </authorList>
    </citation>
    <scope>NUCLEOTIDE SEQUENCE</scope>
    <source>
        <strain evidence="2">Hangzhou</strain>
        <tissue evidence="2">Leaves</tissue>
    </source>
</reference>
<keyword evidence="4" id="KW-1185">Reference proteome</keyword>
<protein>
    <submittedName>
        <fullName evidence="2">Uncharacterized protein</fullName>
    </submittedName>
</protein>
<accession>A0AAP0X4Y2</accession>
<reference evidence="2 4" key="1">
    <citation type="journal article" date="2024" name="Plant J.">
        <title>Genome sequences and population genomics reveal climatic adaptation and genomic divergence between two closely related sweetgum species.</title>
        <authorList>
            <person name="Xu W.Q."/>
            <person name="Ren C.Q."/>
            <person name="Zhang X.Y."/>
            <person name="Comes H.P."/>
            <person name="Liu X.H."/>
            <person name="Li Y.G."/>
            <person name="Kettle C.J."/>
            <person name="Jalonen R."/>
            <person name="Gaisberger H."/>
            <person name="Ma Y.Z."/>
            <person name="Qiu Y.X."/>
        </authorList>
    </citation>
    <scope>NUCLEOTIDE SEQUENCE [LARGE SCALE GENOMIC DNA]</scope>
    <source>
        <strain evidence="2">Hangzhou</strain>
    </source>
</reference>
<sequence length="87" mass="9853">MENLDGGEEDENNVRDLNRMSSGEEVDEDGVDDKALLLLRACPPVTVSYPTRILGMRTSRVKPSDKLVWTRFTGLRAVVELDRLEFD</sequence>
<gene>
    <name evidence="2" type="ORF">L1049_007753</name>
    <name evidence="3" type="ORF">L1049_009038</name>
</gene>
<dbReference type="AlphaFoldDB" id="A0AAP0X4Y2"/>